<dbReference type="Proteomes" id="UP000245771">
    <property type="component" value="Unassembled WGS sequence"/>
</dbReference>
<dbReference type="GeneID" id="37022959"/>
<dbReference type="RefSeq" id="XP_025352543.1">
    <property type="nucleotide sequence ID" value="XM_025501178.1"/>
</dbReference>
<sequence length="136" mass="15329">MNFFRLYFFLLVLTATIVTSAPAGMLQRIKNSSIVQKVGQKINGHSSVKMREQDRVSFLSLSQSQLADRKAAHSMAQNRANEAMRNGNRAELSKQAHIGIDRQKSITRLEGNVRVLGGNKPVKYKEKGNRVTFMHQ</sequence>
<organism evidence="2 3">
    <name type="scientific">Meira miltonrushii</name>
    <dbReference type="NCBI Taxonomy" id="1280837"/>
    <lineage>
        <taxon>Eukaryota</taxon>
        <taxon>Fungi</taxon>
        <taxon>Dikarya</taxon>
        <taxon>Basidiomycota</taxon>
        <taxon>Ustilaginomycotina</taxon>
        <taxon>Exobasidiomycetes</taxon>
        <taxon>Exobasidiales</taxon>
        <taxon>Brachybasidiaceae</taxon>
        <taxon>Meira</taxon>
    </lineage>
</organism>
<dbReference type="EMBL" id="KZ819606">
    <property type="protein sequence ID" value="PWN32241.1"/>
    <property type="molecule type" value="Genomic_DNA"/>
</dbReference>
<feature type="chain" id="PRO_5016252630" evidence="1">
    <location>
        <begin position="21"/>
        <end position="136"/>
    </location>
</feature>
<evidence type="ECO:0000313" key="3">
    <source>
        <dbReference type="Proteomes" id="UP000245771"/>
    </source>
</evidence>
<protein>
    <submittedName>
        <fullName evidence="2">Uncharacterized protein</fullName>
    </submittedName>
</protein>
<gene>
    <name evidence="2" type="ORF">FA14DRAFT_182151</name>
</gene>
<evidence type="ECO:0000256" key="1">
    <source>
        <dbReference type="SAM" id="SignalP"/>
    </source>
</evidence>
<feature type="signal peptide" evidence="1">
    <location>
        <begin position="1"/>
        <end position="20"/>
    </location>
</feature>
<name>A0A316V6W8_9BASI</name>
<reference evidence="2 3" key="1">
    <citation type="journal article" date="2018" name="Mol. Biol. Evol.">
        <title>Broad Genomic Sampling Reveals a Smut Pathogenic Ancestry of the Fungal Clade Ustilaginomycotina.</title>
        <authorList>
            <person name="Kijpornyongpan T."/>
            <person name="Mondo S.J."/>
            <person name="Barry K."/>
            <person name="Sandor L."/>
            <person name="Lee J."/>
            <person name="Lipzen A."/>
            <person name="Pangilinan J."/>
            <person name="LaButti K."/>
            <person name="Hainaut M."/>
            <person name="Henrissat B."/>
            <person name="Grigoriev I.V."/>
            <person name="Spatafora J.W."/>
            <person name="Aime M.C."/>
        </authorList>
    </citation>
    <scope>NUCLEOTIDE SEQUENCE [LARGE SCALE GENOMIC DNA]</scope>
    <source>
        <strain evidence="2 3">MCA 3882</strain>
    </source>
</reference>
<dbReference type="InParanoid" id="A0A316V6W8"/>
<accession>A0A316V6W8</accession>
<dbReference type="AlphaFoldDB" id="A0A316V6W8"/>
<keyword evidence="3" id="KW-1185">Reference proteome</keyword>
<proteinExistence type="predicted"/>
<keyword evidence="1" id="KW-0732">Signal</keyword>
<evidence type="ECO:0000313" key="2">
    <source>
        <dbReference type="EMBL" id="PWN32241.1"/>
    </source>
</evidence>